<organism evidence="2 3">
    <name type="scientific">Virgisporangium aliadipatigenens</name>
    <dbReference type="NCBI Taxonomy" id="741659"/>
    <lineage>
        <taxon>Bacteria</taxon>
        <taxon>Bacillati</taxon>
        <taxon>Actinomycetota</taxon>
        <taxon>Actinomycetes</taxon>
        <taxon>Micromonosporales</taxon>
        <taxon>Micromonosporaceae</taxon>
        <taxon>Virgisporangium</taxon>
    </lineage>
</organism>
<protein>
    <recommendedName>
        <fullName evidence="4">Glycosyltransferase RgtA/B/C/D-like domain-containing protein</fullName>
    </recommendedName>
</protein>
<feature type="transmembrane region" description="Helical" evidence="1">
    <location>
        <begin position="292"/>
        <end position="314"/>
    </location>
</feature>
<dbReference type="EMBL" id="BOPF01000036">
    <property type="protein sequence ID" value="GIJ50439.1"/>
    <property type="molecule type" value="Genomic_DNA"/>
</dbReference>
<feature type="transmembrane region" description="Helical" evidence="1">
    <location>
        <begin position="117"/>
        <end position="138"/>
    </location>
</feature>
<keyword evidence="3" id="KW-1185">Reference proteome</keyword>
<evidence type="ECO:0008006" key="4">
    <source>
        <dbReference type="Google" id="ProtNLM"/>
    </source>
</evidence>
<feature type="transmembrane region" description="Helical" evidence="1">
    <location>
        <begin position="227"/>
        <end position="248"/>
    </location>
</feature>
<feature type="transmembrane region" description="Helical" evidence="1">
    <location>
        <begin position="89"/>
        <end position="110"/>
    </location>
</feature>
<evidence type="ECO:0000313" key="3">
    <source>
        <dbReference type="Proteomes" id="UP000619260"/>
    </source>
</evidence>
<feature type="transmembrane region" description="Helical" evidence="1">
    <location>
        <begin position="144"/>
        <end position="161"/>
    </location>
</feature>
<feature type="transmembrane region" description="Helical" evidence="1">
    <location>
        <begin position="386"/>
        <end position="410"/>
    </location>
</feature>
<feature type="transmembrane region" description="Helical" evidence="1">
    <location>
        <begin position="326"/>
        <end position="347"/>
    </location>
</feature>
<keyword evidence="1" id="KW-0472">Membrane</keyword>
<accession>A0A8J4DU47</accession>
<comment type="caution">
    <text evidence="2">The sequence shown here is derived from an EMBL/GenBank/DDBJ whole genome shotgun (WGS) entry which is preliminary data.</text>
</comment>
<keyword evidence="1" id="KW-1133">Transmembrane helix</keyword>
<keyword evidence="1" id="KW-0812">Transmembrane</keyword>
<dbReference type="Proteomes" id="UP000619260">
    <property type="component" value="Unassembled WGS sequence"/>
</dbReference>
<feature type="transmembrane region" description="Helical" evidence="1">
    <location>
        <begin position="353"/>
        <end position="374"/>
    </location>
</feature>
<name>A0A8J4DU47_9ACTN</name>
<reference evidence="2" key="1">
    <citation type="submission" date="2021-01" db="EMBL/GenBank/DDBJ databases">
        <title>Whole genome shotgun sequence of Virgisporangium aliadipatigenens NBRC 105644.</title>
        <authorList>
            <person name="Komaki H."/>
            <person name="Tamura T."/>
        </authorList>
    </citation>
    <scope>NUCLEOTIDE SEQUENCE</scope>
    <source>
        <strain evidence="2">NBRC 105644</strain>
    </source>
</reference>
<proteinExistence type="predicted"/>
<dbReference type="RefSeq" id="WP_203903873.1">
    <property type="nucleotide sequence ID" value="NZ_BOPF01000036.1"/>
</dbReference>
<feature type="transmembrane region" description="Helical" evidence="1">
    <location>
        <begin position="191"/>
        <end position="207"/>
    </location>
</feature>
<gene>
    <name evidence="2" type="ORF">Val02_73250</name>
</gene>
<evidence type="ECO:0000256" key="1">
    <source>
        <dbReference type="SAM" id="Phobius"/>
    </source>
</evidence>
<evidence type="ECO:0000313" key="2">
    <source>
        <dbReference type="EMBL" id="GIJ50439.1"/>
    </source>
</evidence>
<dbReference type="AlphaFoldDB" id="A0A8J4DU47"/>
<sequence length="523" mass="56581">MPDYVPISLLSLLFVLVGLYVVTQADRYGRTWDEGVQDQYGTATYLWYRTAGNDTSFLNFDPSMHMPEHGPFFEFIVAGAQFAFDGDHWHIRALVCGIAGAIGIVAMALCGYELGGWWGAFLAASGLALFPRYTGAIFNNSKDVPLAVFMILVAWLTLRLVRRWSTGRRWAIDAGLLGVLLGMAISVRINALIWVGVLGLVALAWWARNGRAAFRGGTWWPALRKQLIAGGLIGAVTYATILACWPYIALNPVTGLPHVIANMSAYPWDSTILYNGEVVRAQSAPGGYVPRWLLVGSPLPTVLLGVAGISLLALDLIRGRVRDLRVLIGAALFFVPLAMLLVMRPVLYNGPRHFLFIVPGLILLGVYAVQRVAALLAARRAPARSALAGALVLALVGGYAHSAVASARLFPYEYMFFSPVVGGYSGARGKWEGDYWSACHTAAVEWLLRNRSRYPAASSPPTIGGVAGDGANVPPGWKPTFAAAGDYFVSSDFWPMPPDFEVIHTVRVDGQALCSIGRAPARA</sequence>